<sequence length="358" mass="42156">MSKSDFFKYDFFKNINLSDPFFDSLKEDYKEFEEWFRKKADDKAYYYEDENGIQAFLYLKIEDEALTDITPPLPKNKRIKIGTLKINPHGTRLGERFIKKALDYAVVNDIKEVYVTIFEKHKPLIELLKKYGFEHVAWKTTDNGTESVMLKDLNKFTGDILKDYPLVSIGNTTPYLLSIYPEYHTKLFPDSILHNESGYDLIKDISHTNSIEKVYICGMDGVVDMKPGDPIVIYRTTDIPNRAEYRSVATSICVLKELKTKNDFDSLDSFLKYCSKYSVFSQHELKRFFSKKKLYVLRMTYNLALSKRLIRKKLIEQCGLDRNLRWSIMRLTEQQFERIIKLGGVNESFIINQTRVRR</sequence>
<dbReference type="OrthoDB" id="9798006at2"/>
<reference evidence="3" key="1">
    <citation type="submission" date="2016-05" db="EMBL/GenBank/DDBJ databases">
        <authorList>
            <person name="Wang W."/>
            <person name="Zhu L."/>
        </authorList>
    </citation>
    <scope>NUCLEOTIDE SEQUENCE [LARGE SCALE GENOMIC DNA]</scope>
    <source>
        <strain evidence="3">W-2</strain>
    </source>
</reference>
<dbReference type="PROSITE" id="PS51186">
    <property type="entry name" value="GNAT"/>
    <property type="match status" value="1"/>
</dbReference>
<dbReference type="Proteomes" id="UP000078290">
    <property type="component" value="Unassembled WGS sequence"/>
</dbReference>
<name>A0A1B7KMU7_PARTM</name>
<dbReference type="InterPro" id="IPR000182">
    <property type="entry name" value="GNAT_dom"/>
</dbReference>
<dbReference type="InterPro" id="IPR016181">
    <property type="entry name" value="Acyl_CoA_acyltransferase"/>
</dbReference>
<dbReference type="RefSeq" id="WP_064553281.1">
    <property type="nucleotide sequence ID" value="NZ_LXMA01000043.1"/>
</dbReference>
<gene>
    <name evidence="2" type="ORF">A7K69_14565</name>
</gene>
<evidence type="ECO:0000313" key="3">
    <source>
        <dbReference type="Proteomes" id="UP000078290"/>
    </source>
</evidence>
<accession>A0A1B7KMU7</accession>
<dbReference type="GO" id="GO:0016747">
    <property type="term" value="F:acyltransferase activity, transferring groups other than amino-acyl groups"/>
    <property type="evidence" value="ECO:0007669"/>
    <property type="project" value="InterPro"/>
</dbReference>
<dbReference type="EMBL" id="LXMA01000043">
    <property type="protein sequence ID" value="OAT71309.1"/>
    <property type="molecule type" value="Genomic_DNA"/>
</dbReference>
<evidence type="ECO:0000313" key="2">
    <source>
        <dbReference type="EMBL" id="OAT71309.1"/>
    </source>
</evidence>
<organism evidence="2 3">
    <name type="scientific">Parageobacillus thermoglucosidasius</name>
    <name type="common">Geobacillus thermoglucosidasius</name>
    <dbReference type="NCBI Taxonomy" id="1426"/>
    <lineage>
        <taxon>Bacteria</taxon>
        <taxon>Bacillati</taxon>
        <taxon>Bacillota</taxon>
        <taxon>Bacilli</taxon>
        <taxon>Bacillales</taxon>
        <taxon>Anoxybacillaceae</taxon>
        <taxon>Parageobacillus</taxon>
    </lineage>
</organism>
<evidence type="ECO:0000259" key="1">
    <source>
        <dbReference type="PROSITE" id="PS51186"/>
    </source>
</evidence>
<dbReference type="Gene3D" id="3.40.630.30">
    <property type="match status" value="1"/>
</dbReference>
<keyword evidence="2" id="KW-0808">Transferase</keyword>
<feature type="domain" description="N-acetyltransferase" evidence="1">
    <location>
        <begin position="15"/>
        <end position="154"/>
    </location>
</feature>
<protein>
    <submittedName>
        <fullName evidence="2">Acetyltransferase</fullName>
    </submittedName>
</protein>
<proteinExistence type="predicted"/>
<dbReference type="AlphaFoldDB" id="A0A1B7KMU7"/>
<comment type="caution">
    <text evidence="2">The sequence shown here is derived from an EMBL/GenBank/DDBJ whole genome shotgun (WGS) entry which is preliminary data.</text>
</comment>
<dbReference type="SUPFAM" id="SSF55729">
    <property type="entry name" value="Acyl-CoA N-acyltransferases (Nat)"/>
    <property type="match status" value="1"/>
</dbReference>